<evidence type="ECO:0000313" key="2">
    <source>
        <dbReference type="Proteomes" id="UP000294933"/>
    </source>
</evidence>
<evidence type="ECO:0000313" key="1">
    <source>
        <dbReference type="EMBL" id="TDL23091.1"/>
    </source>
</evidence>
<dbReference type="Proteomes" id="UP000294933">
    <property type="component" value="Unassembled WGS sequence"/>
</dbReference>
<gene>
    <name evidence="1" type="ORF">BD410DRAFT_188923</name>
</gene>
<sequence>MYAYVHAPTDYTASNSSVEICRVRLRLSIYSVVIQYHLRSVYMSECGLQPEGVCERRLATGHPNIAQQLVHLPCRRQTSR</sequence>
<accession>A0A4Y7Q6Y4</accession>
<protein>
    <submittedName>
        <fullName evidence="1">Uncharacterized protein</fullName>
    </submittedName>
</protein>
<reference evidence="1 2" key="1">
    <citation type="submission" date="2018-06" db="EMBL/GenBank/DDBJ databases">
        <title>A transcriptomic atlas of mushroom development highlights an independent origin of complex multicellularity.</title>
        <authorList>
            <consortium name="DOE Joint Genome Institute"/>
            <person name="Krizsan K."/>
            <person name="Almasi E."/>
            <person name="Merenyi Z."/>
            <person name="Sahu N."/>
            <person name="Viragh M."/>
            <person name="Koszo T."/>
            <person name="Mondo S."/>
            <person name="Kiss B."/>
            <person name="Balint B."/>
            <person name="Kues U."/>
            <person name="Barry K."/>
            <person name="Hegedus J.C."/>
            <person name="Henrissat B."/>
            <person name="Johnson J."/>
            <person name="Lipzen A."/>
            <person name="Ohm R."/>
            <person name="Nagy I."/>
            <person name="Pangilinan J."/>
            <person name="Yan J."/>
            <person name="Xiong Y."/>
            <person name="Grigoriev I.V."/>
            <person name="Hibbett D.S."/>
            <person name="Nagy L.G."/>
        </authorList>
    </citation>
    <scope>NUCLEOTIDE SEQUENCE [LARGE SCALE GENOMIC DNA]</scope>
    <source>
        <strain evidence="1 2">SZMC22713</strain>
    </source>
</reference>
<dbReference type="EMBL" id="ML170172">
    <property type="protein sequence ID" value="TDL23091.1"/>
    <property type="molecule type" value="Genomic_DNA"/>
</dbReference>
<dbReference type="AlphaFoldDB" id="A0A4Y7Q6Y4"/>
<proteinExistence type="predicted"/>
<keyword evidence="2" id="KW-1185">Reference proteome</keyword>
<organism evidence="1 2">
    <name type="scientific">Rickenella mellea</name>
    <dbReference type="NCBI Taxonomy" id="50990"/>
    <lineage>
        <taxon>Eukaryota</taxon>
        <taxon>Fungi</taxon>
        <taxon>Dikarya</taxon>
        <taxon>Basidiomycota</taxon>
        <taxon>Agaricomycotina</taxon>
        <taxon>Agaricomycetes</taxon>
        <taxon>Hymenochaetales</taxon>
        <taxon>Rickenellaceae</taxon>
        <taxon>Rickenella</taxon>
    </lineage>
</organism>
<name>A0A4Y7Q6Y4_9AGAM</name>
<dbReference type="VEuPathDB" id="FungiDB:BD410DRAFT_188923"/>